<comment type="similarity">
    <text evidence="1">Belongs to the MLP family.</text>
</comment>
<evidence type="ECO:0000259" key="2">
    <source>
        <dbReference type="SMART" id="SM01037"/>
    </source>
</evidence>
<dbReference type="HOGENOM" id="CLU_1621933_0_0_1"/>
<dbReference type="FunCoup" id="A0A061E8L4">
    <property type="interactions" value="419"/>
</dbReference>
<proteinExistence type="inferred from homology"/>
<dbReference type="Proteomes" id="UP000026915">
    <property type="component" value="Chromosome 2"/>
</dbReference>
<organism evidence="3 4">
    <name type="scientific">Theobroma cacao</name>
    <name type="common">Cacao</name>
    <name type="synonym">Cocoa</name>
    <dbReference type="NCBI Taxonomy" id="3641"/>
    <lineage>
        <taxon>Eukaryota</taxon>
        <taxon>Viridiplantae</taxon>
        <taxon>Streptophyta</taxon>
        <taxon>Embryophyta</taxon>
        <taxon>Tracheophyta</taxon>
        <taxon>Spermatophyta</taxon>
        <taxon>Magnoliopsida</taxon>
        <taxon>eudicotyledons</taxon>
        <taxon>Gunneridae</taxon>
        <taxon>Pentapetalae</taxon>
        <taxon>rosids</taxon>
        <taxon>malvids</taxon>
        <taxon>Malvales</taxon>
        <taxon>Malvaceae</taxon>
        <taxon>Byttnerioideae</taxon>
        <taxon>Theobroma</taxon>
    </lineage>
</organism>
<dbReference type="eggNOG" id="ENOG502S2N8">
    <property type="taxonomic scope" value="Eukaryota"/>
</dbReference>
<accession>A0A061E8L4</accession>
<dbReference type="GO" id="GO:0006952">
    <property type="term" value="P:defense response"/>
    <property type="evidence" value="ECO:0007669"/>
    <property type="project" value="InterPro"/>
</dbReference>
<evidence type="ECO:0000313" key="3">
    <source>
        <dbReference type="EMBL" id="EOY00998.1"/>
    </source>
</evidence>
<dbReference type="Gene3D" id="3.30.530.20">
    <property type="match status" value="1"/>
</dbReference>
<dbReference type="AlphaFoldDB" id="A0A061E8L4"/>
<dbReference type="PANTHER" id="PTHR31338">
    <property type="entry name" value="POLYKETIDE CYCLASE/DEHYDRASE AND LIPID TRANSPORT SUPERFAMILY PROTEIN"/>
    <property type="match status" value="1"/>
</dbReference>
<reference evidence="3 4" key="1">
    <citation type="journal article" date="2013" name="Genome Biol.">
        <title>The genome sequence of the most widely cultivated cacao type and its use to identify candidate genes regulating pod color.</title>
        <authorList>
            <person name="Motamayor J.C."/>
            <person name="Mockaitis K."/>
            <person name="Schmutz J."/>
            <person name="Haiminen N."/>
            <person name="Iii D.L."/>
            <person name="Cornejo O."/>
            <person name="Findley S.D."/>
            <person name="Zheng P."/>
            <person name="Utro F."/>
            <person name="Royaert S."/>
            <person name="Saski C."/>
            <person name="Jenkins J."/>
            <person name="Podicheti R."/>
            <person name="Zhao M."/>
            <person name="Scheffler B.E."/>
            <person name="Stack J.C."/>
            <person name="Feltus F.A."/>
            <person name="Mustiga G.M."/>
            <person name="Amores F."/>
            <person name="Phillips W."/>
            <person name="Marelli J.P."/>
            <person name="May G.D."/>
            <person name="Shapiro H."/>
            <person name="Ma J."/>
            <person name="Bustamante C.D."/>
            <person name="Schnell R.J."/>
            <person name="Main D."/>
            <person name="Gilbert D."/>
            <person name="Parida L."/>
            <person name="Kuhn D.N."/>
        </authorList>
    </citation>
    <scope>NUCLEOTIDE SEQUENCE [LARGE SCALE GENOMIC DNA]</scope>
    <source>
        <strain evidence="4">cv. Matina 1-6</strain>
    </source>
</reference>
<dbReference type="EMBL" id="CM001880">
    <property type="protein sequence ID" value="EOY00998.1"/>
    <property type="molecule type" value="Genomic_DNA"/>
</dbReference>
<evidence type="ECO:0000256" key="1">
    <source>
        <dbReference type="ARBA" id="ARBA00038242"/>
    </source>
</evidence>
<dbReference type="SMART" id="SM01037">
    <property type="entry name" value="Bet_v_1"/>
    <property type="match status" value="1"/>
</dbReference>
<sequence>MHGDWQQQASALGIRRGSKVERFAESERRTEIGSNKPLLSAQEGEANESYLQSCAYLPWLCVLGSTLSSIIFESTEGKVEIFKEKITVDEANKSVTLVALEGHVMEEFKSYKIVFGVTPMSDQSSVVKITLDYEKLNENIPDPNKYLQFLMNVIKDIDAHLLKA</sequence>
<keyword evidence="4" id="KW-1185">Reference proteome</keyword>
<dbReference type="SUPFAM" id="SSF55961">
    <property type="entry name" value="Bet v1-like"/>
    <property type="match status" value="1"/>
</dbReference>
<dbReference type="InterPro" id="IPR000916">
    <property type="entry name" value="Bet_v_I/MLP"/>
</dbReference>
<dbReference type="InParanoid" id="A0A061E8L4"/>
<dbReference type="Gramene" id="EOY00998">
    <property type="protein sequence ID" value="EOY00998"/>
    <property type="gene ID" value="TCM_010899"/>
</dbReference>
<protein>
    <submittedName>
        <fullName evidence="3">Polyketide cyclase/dehydrase and lipid transport superfamily protein, putative</fullName>
    </submittedName>
</protein>
<name>A0A061E8L4_THECC</name>
<dbReference type="InterPro" id="IPR023393">
    <property type="entry name" value="START-like_dom_sf"/>
</dbReference>
<feature type="domain" description="Bet v I/Major latex protein" evidence="2">
    <location>
        <begin position="23"/>
        <end position="164"/>
    </location>
</feature>
<gene>
    <name evidence="3" type="ORF">TCM_010899</name>
</gene>
<dbReference type="Pfam" id="PF00407">
    <property type="entry name" value="Bet_v_1"/>
    <property type="match status" value="1"/>
</dbReference>
<dbReference type="PANTHER" id="PTHR31338:SF16">
    <property type="entry name" value="POLYKETIDE CYCLASE_DEHYDRASE AND LIPID TRANSPORT SUPERFAMILY PROTEIN"/>
    <property type="match status" value="1"/>
</dbReference>
<dbReference type="InterPro" id="IPR052006">
    <property type="entry name" value="MLP-like"/>
</dbReference>
<evidence type="ECO:0000313" key="4">
    <source>
        <dbReference type="Proteomes" id="UP000026915"/>
    </source>
</evidence>